<evidence type="ECO:0000313" key="1">
    <source>
        <dbReference type="EMBL" id="SEL34646.1"/>
    </source>
</evidence>
<organism evidence="1 2">
    <name type="scientific">Ectothiorhodospira marina</name>
    <dbReference type="NCBI Taxonomy" id="1396821"/>
    <lineage>
        <taxon>Bacteria</taxon>
        <taxon>Pseudomonadati</taxon>
        <taxon>Pseudomonadota</taxon>
        <taxon>Gammaproteobacteria</taxon>
        <taxon>Chromatiales</taxon>
        <taxon>Ectothiorhodospiraceae</taxon>
        <taxon>Ectothiorhodospira</taxon>
    </lineage>
</organism>
<proteinExistence type="predicted"/>
<keyword evidence="2" id="KW-1185">Reference proteome</keyword>
<keyword evidence="1" id="KW-0808">Transferase</keyword>
<keyword evidence="1" id="KW-0489">Methyltransferase</keyword>
<name>A0A1H7PG87_9GAMM</name>
<dbReference type="Pfam" id="PF13489">
    <property type="entry name" value="Methyltransf_23"/>
    <property type="match status" value="1"/>
</dbReference>
<protein>
    <submittedName>
        <fullName evidence="1">Methyltransferase domain-containing protein</fullName>
    </submittedName>
</protein>
<dbReference type="RefSeq" id="WP_143050472.1">
    <property type="nucleotide sequence ID" value="NZ_FOAA01000014.1"/>
</dbReference>
<dbReference type="SUPFAM" id="SSF53335">
    <property type="entry name" value="S-adenosyl-L-methionine-dependent methyltransferases"/>
    <property type="match status" value="1"/>
</dbReference>
<dbReference type="STRING" id="1396821.SAMN05444515_11412"/>
<sequence length="212" mass="24442">MSCPLCGKTHPWLYAHLSKGDYFLCGDCRLVWLDPRHWLSPKEEGAQYTTHCNDPEDARYRAFLSRLSEPMQSRLSAGARGLDYGCGPGPTLSRMLEEKGFPTRDYDPVFFPDKGILAQEYDFITCSETAEHFHAPGAEFERLNALLRPGGWLGVMTEFRPADAHFLRWHYRRDPTHICFYSPDTMAWIARHHGWRLEIPVKNVALFHKGQV</sequence>
<dbReference type="Proteomes" id="UP000199256">
    <property type="component" value="Unassembled WGS sequence"/>
</dbReference>
<dbReference type="EMBL" id="FOAA01000014">
    <property type="protein sequence ID" value="SEL34646.1"/>
    <property type="molecule type" value="Genomic_DNA"/>
</dbReference>
<accession>A0A1H7PG87</accession>
<gene>
    <name evidence="1" type="ORF">SAMN05444515_11412</name>
</gene>
<dbReference type="GO" id="GO:0032259">
    <property type="term" value="P:methylation"/>
    <property type="evidence" value="ECO:0007669"/>
    <property type="project" value="UniProtKB-KW"/>
</dbReference>
<dbReference type="InterPro" id="IPR029063">
    <property type="entry name" value="SAM-dependent_MTases_sf"/>
</dbReference>
<evidence type="ECO:0000313" key="2">
    <source>
        <dbReference type="Proteomes" id="UP000199256"/>
    </source>
</evidence>
<dbReference type="Gene3D" id="3.40.50.150">
    <property type="entry name" value="Vaccinia Virus protein VP39"/>
    <property type="match status" value="1"/>
</dbReference>
<reference evidence="2" key="1">
    <citation type="submission" date="2016-10" db="EMBL/GenBank/DDBJ databases">
        <authorList>
            <person name="Varghese N."/>
            <person name="Submissions S."/>
        </authorList>
    </citation>
    <scope>NUCLEOTIDE SEQUENCE [LARGE SCALE GENOMIC DNA]</scope>
    <source>
        <strain evidence="2">DSM 241</strain>
    </source>
</reference>
<dbReference type="GO" id="GO:0008168">
    <property type="term" value="F:methyltransferase activity"/>
    <property type="evidence" value="ECO:0007669"/>
    <property type="project" value="UniProtKB-KW"/>
</dbReference>
<dbReference type="AlphaFoldDB" id="A0A1H7PG87"/>
<dbReference type="OrthoDB" id="9791944at2"/>